<dbReference type="Pfam" id="PF00854">
    <property type="entry name" value="PTR2"/>
    <property type="match status" value="1"/>
</dbReference>
<dbReference type="InterPro" id="IPR000109">
    <property type="entry name" value="POT_fam"/>
</dbReference>
<keyword evidence="3" id="KW-0812">Transmembrane</keyword>
<evidence type="ECO:0000313" key="6">
    <source>
        <dbReference type="EMBL" id="KAJ7945751.1"/>
    </source>
</evidence>
<accession>A0AAD7KVB8</accession>
<dbReference type="PANTHER" id="PTHR11654">
    <property type="entry name" value="OLIGOPEPTIDE TRANSPORTER-RELATED"/>
    <property type="match status" value="1"/>
</dbReference>
<dbReference type="Gene3D" id="1.20.1250.20">
    <property type="entry name" value="MFS general substrate transporter like domains"/>
    <property type="match status" value="1"/>
</dbReference>
<dbReference type="EMBL" id="JARAOO010000013">
    <property type="protein sequence ID" value="KAJ7945751.1"/>
    <property type="molecule type" value="Genomic_DNA"/>
</dbReference>
<keyword evidence="7" id="KW-1185">Reference proteome</keyword>
<dbReference type="InterPro" id="IPR036259">
    <property type="entry name" value="MFS_trans_sf"/>
</dbReference>
<dbReference type="AlphaFoldDB" id="A0AAD7KVB8"/>
<evidence type="ECO:0000256" key="5">
    <source>
        <dbReference type="ARBA" id="ARBA00023136"/>
    </source>
</evidence>
<organism evidence="6 7">
    <name type="scientific">Quillaja saponaria</name>
    <name type="common">Soap bark tree</name>
    <dbReference type="NCBI Taxonomy" id="32244"/>
    <lineage>
        <taxon>Eukaryota</taxon>
        <taxon>Viridiplantae</taxon>
        <taxon>Streptophyta</taxon>
        <taxon>Embryophyta</taxon>
        <taxon>Tracheophyta</taxon>
        <taxon>Spermatophyta</taxon>
        <taxon>Magnoliopsida</taxon>
        <taxon>eudicotyledons</taxon>
        <taxon>Gunneridae</taxon>
        <taxon>Pentapetalae</taxon>
        <taxon>rosids</taxon>
        <taxon>fabids</taxon>
        <taxon>Fabales</taxon>
        <taxon>Quillajaceae</taxon>
        <taxon>Quillaja</taxon>
    </lineage>
</organism>
<protein>
    <submittedName>
        <fullName evidence="6">Protein NRT1/ PTR FAMILY 5.10-like</fullName>
    </submittedName>
</protein>
<dbReference type="GO" id="GO:0016020">
    <property type="term" value="C:membrane"/>
    <property type="evidence" value="ECO:0007669"/>
    <property type="project" value="UniProtKB-SubCell"/>
</dbReference>
<evidence type="ECO:0000256" key="4">
    <source>
        <dbReference type="ARBA" id="ARBA00022989"/>
    </source>
</evidence>
<sequence>MCACTLLTVWILNYIQDNLSWALGFGIPCSGMIIALVVFLIGTGTCRYTIIQLDMRSPFVRIDRVFVAAIRNRGAALSDVVIDRETHGTFHHQSFQQLNFLNKALLAPNGSKEGETCSISEFEEAQAVLRLVPIWVTTLAYGIVFAQLSTFYTKQGATLNRKLFPGIDIPAATLQSFVMLGPN</sequence>
<gene>
    <name evidence="6" type="ORF">O6P43_030767</name>
</gene>
<name>A0AAD7KVB8_QUISA</name>
<comment type="similarity">
    <text evidence="2">Belongs to the major facilitator superfamily. Proton-dependent oligopeptide transporter (POT/PTR) (TC 2.A.17) family.</text>
</comment>
<evidence type="ECO:0000256" key="2">
    <source>
        <dbReference type="ARBA" id="ARBA00005982"/>
    </source>
</evidence>
<keyword evidence="5" id="KW-0472">Membrane</keyword>
<comment type="caution">
    <text evidence="6">The sequence shown here is derived from an EMBL/GenBank/DDBJ whole genome shotgun (WGS) entry which is preliminary data.</text>
</comment>
<dbReference type="Proteomes" id="UP001163823">
    <property type="component" value="Chromosome 13"/>
</dbReference>
<comment type="subcellular location">
    <subcellularLocation>
        <location evidence="1">Membrane</location>
        <topology evidence="1">Multi-pass membrane protein</topology>
    </subcellularLocation>
</comment>
<evidence type="ECO:0000313" key="7">
    <source>
        <dbReference type="Proteomes" id="UP001163823"/>
    </source>
</evidence>
<keyword evidence="4" id="KW-1133">Transmembrane helix</keyword>
<evidence type="ECO:0000256" key="3">
    <source>
        <dbReference type="ARBA" id="ARBA00022692"/>
    </source>
</evidence>
<reference evidence="6" key="1">
    <citation type="journal article" date="2023" name="Science">
        <title>Elucidation of the pathway for biosynthesis of saponin adjuvants from the soapbark tree.</title>
        <authorList>
            <person name="Reed J."/>
            <person name="Orme A."/>
            <person name="El-Demerdash A."/>
            <person name="Owen C."/>
            <person name="Martin L.B.B."/>
            <person name="Misra R.C."/>
            <person name="Kikuchi S."/>
            <person name="Rejzek M."/>
            <person name="Martin A.C."/>
            <person name="Harkess A."/>
            <person name="Leebens-Mack J."/>
            <person name="Louveau T."/>
            <person name="Stephenson M.J."/>
            <person name="Osbourn A."/>
        </authorList>
    </citation>
    <scope>NUCLEOTIDE SEQUENCE</scope>
    <source>
        <strain evidence="6">S10</strain>
    </source>
</reference>
<proteinExistence type="inferred from homology"/>
<dbReference type="KEGG" id="qsa:O6P43_030767"/>
<dbReference type="GO" id="GO:0022857">
    <property type="term" value="F:transmembrane transporter activity"/>
    <property type="evidence" value="ECO:0007669"/>
    <property type="project" value="InterPro"/>
</dbReference>
<evidence type="ECO:0000256" key="1">
    <source>
        <dbReference type="ARBA" id="ARBA00004141"/>
    </source>
</evidence>